<name>A0ABT2NPM7_9RHOB</name>
<reference evidence="3" key="1">
    <citation type="submission" date="2023-07" db="EMBL/GenBank/DDBJ databases">
        <title>Defluviimonas sediminis sp. nov., isolated from mangrove sediment.</title>
        <authorList>
            <person name="Liu L."/>
            <person name="Li J."/>
            <person name="Huang Y."/>
            <person name="Pan J."/>
            <person name="Li M."/>
        </authorList>
    </citation>
    <scope>NUCLEOTIDE SEQUENCE [LARGE SCALE GENOMIC DNA]</scope>
    <source>
        <strain evidence="3">FT324</strain>
    </source>
</reference>
<evidence type="ECO:0008006" key="4">
    <source>
        <dbReference type="Google" id="ProtNLM"/>
    </source>
</evidence>
<dbReference type="EMBL" id="JAOCQF010000003">
    <property type="protein sequence ID" value="MCT8330887.1"/>
    <property type="molecule type" value="Genomic_DNA"/>
</dbReference>
<protein>
    <recommendedName>
        <fullName evidence="4">Carbon starvation protein A</fullName>
    </recommendedName>
</protein>
<sequence length="126" mass="13711">MARYKAPVQSKASQIFDVIFLVVLTLGALFVPLKMGLSGAAKTVAEPVANPTWESLGQTPAQAAQYEALGYDPASAHDLILARFDYSFTAGALIAMIVVIVAYYVLMLKFSETEYREVIAEKFDGK</sequence>
<feature type="transmembrane region" description="Helical" evidence="1">
    <location>
        <begin position="12"/>
        <end position="33"/>
    </location>
</feature>
<organism evidence="2 3">
    <name type="scientific">Albidovulum sediminis</name>
    <dbReference type="NCBI Taxonomy" id="3066345"/>
    <lineage>
        <taxon>Bacteria</taxon>
        <taxon>Pseudomonadati</taxon>
        <taxon>Pseudomonadota</taxon>
        <taxon>Alphaproteobacteria</taxon>
        <taxon>Rhodobacterales</taxon>
        <taxon>Paracoccaceae</taxon>
        <taxon>Albidovulum</taxon>
    </lineage>
</organism>
<evidence type="ECO:0000313" key="3">
    <source>
        <dbReference type="Proteomes" id="UP001205601"/>
    </source>
</evidence>
<evidence type="ECO:0000313" key="2">
    <source>
        <dbReference type="EMBL" id="MCT8330887.1"/>
    </source>
</evidence>
<evidence type="ECO:0000256" key="1">
    <source>
        <dbReference type="SAM" id="Phobius"/>
    </source>
</evidence>
<gene>
    <name evidence="2" type="ORF">N5I32_15315</name>
</gene>
<comment type="caution">
    <text evidence="2">The sequence shown here is derived from an EMBL/GenBank/DDBJ whole genome shotgun (WGS) entry which is preliminary data.</text>
</comment>
<keyword evidence="3" id="KW-1185">Reference proteome</keyword>
<feature type="transmembrane region" description="Helical" evidence="1">
    <location>
        <begin position="86"/>
        <end position="106"/>
    </location>
</feature>
<dbReference type="Proteomes" id="UP001205601">
    <property type="component" value="Unassembled WGS sequence"/>
</dbReference>
<keyword evidence="1" id="KW-1133">Transmembrane helix</keyword>
<keyword evidence="1" id="KW-0472">Membrane</keyword>
<accession>A0ABT2NPM7</accession>
<dbReference type="RefSeq" id="WP_261496786.1">
    <property type="nucleotide sequence ID" value="NZ_JAOCQF010000003.1"/>
</dbReference>
<proteinExistence type="predicted"/>
<keyword evidence="1" id="KW-0812">Transmembrane</keyword>